<dbReference type="AlphaFoldDB" id="A0A0C2DA84"/>
<comment type="caution">
    <text evidence="1">The sequence shown here is derived from an EMBL/GenBank/DDBJ whole genome shotgun (WGS) entry which is preliminary data.</text>
</comment>
<reference evidence="1 2" key="1">
    <citation type="submission" date="2014-12" db="EMBL/GenBank/DDBJ databases">
        <title>Genome assembly of Enhygromyxa salina DSM 15201.</title>
        <authorList>
            <person name="Sharma G."/>
            <person name="Subramanian S."/>
        </authorList>
    </citation>
    <scope>NUCLEOTIDE SEQUENCE [LARGE SCALE GENOMIC DNA]</scope>
    <source>
        <strain evidence="1 2">DSM 15201</strain>
    </source>
</reference>
<dbReference type="Proteomes" id="UP000031599">
    <property type="component" value="Unassembled WGS sequence"/>
</dbReference>
<gene>
    <name evidence="1" type="ORF">DB30_04146</name>
</gene>
<evidence type="ECO:0000313" key="2">
    <source>
        <dbReference type="Proteomes" id="UP000031599"/>
    </source>
</evidence>
<organism evidence="1 2">
    <name type="scientific">Enhygromyxa salina</name>
    <dbReference type="NCBI Taxonomy" id="215803"/>
    <lineage>
        <taxon>Bacteria</taxon>
        <taxon>Pseudomonadati</taxon>
        <taxon>Myxococcota</taxon>
        <taxon>Polyangia</taxon>
        <taxon>Nannocystales</taxon>
        <taxon>Nannocystaceae</taxon>
        <taxon>Enhygromyxa</taxon>
    </lineage>
</organism>
<evidence type="ECO:0000313" key="1">
    <source>
        <dbReference type="EMBL" id="KIG16802.1"/>
    </source>
</evidence>
<proteinExistence type="predicted"/>
<accession>A0A0C2DA84</accession>
<sequence>MNCGSIRNRKHLPRHIYLHFYTLFEPDIVPQWIHALRRPHGVGFGLKSLCGPAQNAWDQGDQQGAISAQAANGRATVEIYFIGGSRP</sequence>
<name>A0A0C2DA84_9BACT</name>
<protein>
    <submittedName>
        <fullName evidence="1">Uncharacterized protein</fullName>
    </submittedName>
</protein>
<dbReference type="EMBL" id="JMCC02000032">
    <property type="protein sequence ID" value="KIG16802.1"/>
    <property type="molecule type" value="Genomic_DNA"/>
</dbReference>